<gene>
    <name evidence="1" type="ORF">AFI02nite_42870</name>
</gene>
<dbReference type="Proteomes" id="UP000321787">
    <property type="component" value="Unassembled WGS sequence"/>
</dbReference>
<dbReference type="RefSeq" id="WP_146867069.1">
    <property type="nucleotide sequence ID" value="NZ_BJTZ01000138.1"/>
</dbReference>
<dbReference type="AlphaFoldDB" id="A0A510US01"/>
<dbReference type="InterPro" id="IPR009241">
    <property type="entry name" value="HigB-like"/>
</dbReference>
<evidence type="ECO:0000313" key="1">
    <source>
        <dbReference type="EMBL" id="GEK16251.1"/>
    </source>
</evidence>
<name>A0A510US01_ALIFS</name>
<dbReference type="EMBL" id="BJTZ01000138">
    <property type="protein sequence ID" value="GEK16251.1"/>
    <property type="molecule type" value="Genomic_DNA"/>
</dbReference>
<protein>
    <submittedName>
        <fullName evidence="1">Toxin RelE</fullName>
    </submittedName>
</protein>
<reference evidence="1 2" key="1">
    <citation type="submission" date="2019-07" db="EMBL/GenBank/DDBJ databases">
        <title>Whole genome shotgun sequence of Aliivibrio fischeri NBRC 101058.</title>
        <authorList>
            <person name="Hosoyama A."/>
            <person name="Uohara A."/>
            <person name="Ohji S."/>
            <person name="Ichikawa N."/>
        </authorList>
    </citation>
    <scope>NUCLEOTIDE SEQUENCE [LARGE SCALE GENOMIC DNA]</scope>
    <source>
        <strain evidence="1 2">NBRC 101058</strain>
    </source>
</reference>
<accession>A0A510US01</accession>
<sequence>MWEVITTDTFDEWFDSLNDSERANVIAGMLLLQNKGPHLSRPYADTVYGSKFTNMKELRVQSNGDPLRAFFAFDPERKGILLCAGNKGANEKRFYKQMIPIADQEFQAHLNNRG</sequence>
<comment type="caution">
    <text evidence="1">The sequence shown here is derived from an EMBL/GenBank/DDBJ whole genome shotgun (WGS) entry which is preliminary data.</text>
</comment>
<evidence type="ECO:0000313" key="2">
    <source>
        <dbReference type="Proteomes" id="UP000321787"/>
    </source>
</evidence>
<dbReference type="Pfam" id="PF05973">
    <property type="entry name" value="Gp49"/>
    <property type="match status" value="1"/>
</dbReference>
<proteinExistence type="predicted"/>
<organism evidence="1 2">
    <name type="scientific">Aliivibrio fischeri</name>
    <name type="common">Vibrio fischeri</name>
    <dbReference type="NCBI Taxonomy" id="668"/>
    <lineage>
        <taxon>Bacteria</taxon>
        <taxon>Pseudomonadati</taxon>
        <taxon>Pseudomonadota</taxon>
        <taxon>Gammaproteobacteria</taxon>
        <taxon>Vibrionales</taxon>
        <taxon>Vibrionaceae</taxon>
        <taxon>Aliivibrio</taxon>
    </lineage>
</organism>